<dbReference type="RefSeq" id="WP_345257070.1">
    <property type="nucleotide sequence ID" value="NZ_BAABGY010000011.1"/>
</dbReference>
<gene>
    <name evidence="2" type="ORF">GCM10023184_34730</name>
</gene>
<keyword evidence="1" id="KW-0732">Signal</keyword>
<keyword evidence="3" id="KW-1185">Reference proteome</keyword>
<feature type="chain" id="PRO_5045362090" evidence="1">
    <location>
        <begin position="21"/>
        <end position="159"/>
    </location>
</feature>
<organism evidence="2 3">
    <name type="scientific">Flaviaesturariibacter amylovorans</name>
    <dbReference type="NCBI Taxonomy" id="1084520"/>
    <lineage>
        <taxon>Bacteria</taxon>
        <taxon>Pseudomonadati</taxon>
        <taxon>Bacteroidota</taxon>
        <taxon>Chitinophagia</taxon>
        <taxon>Chitinophagales</taxon>
        <taxon>Chitinophagaceae</taxon>
        <taxon>Flaviaestuariibacter</taxon>
    </lineage>
</organism>
<evidence type="ECO:0000313" key="3">
    <source>
        <dbReference type="Proteomes" id="UP001501725"/>
    </source>
</evidence>
<evidence type="ECO:0000313" key="2">
    <source>
        <dbReference type="EMBL" id="GAA4338357.1"/>
    </source>
</evidence>
<name>A0ABP8HET5_9BACT</name>
<reference evidence="3" key="1">
    <citation type="journal article" date="2019" name="Int. J. Syst. Evol. Microbiol.">
        <title>The Global Catalogue of Microorganisms (GCM) 10K type strain sequencing project: providing services to taxonomists for standard genome sequencing and annotation.</title>
        <authorList>
            <consortium name="The Broad Institute Genomics Platform"/>
            <consortium name="The Broad Institute Genome Sequencing Center for Infectious Disease"/>
            <person name="Wu L."/>
            <person name="Ma J."/>
        </authorList>
    </citation>
    <scope>NUCLEOTIDE SEQUENCE [LARGE SCALE GENOMIC DNA]</scope>
    <source>
        <strain evidence="3">JCM 17919</strain>
    </source>
</reference>
<evidence type="ECO:0000256" key="1">
    <source>
        <dbReference type="SAM" id="SignalP"/>
    </source>
</evidence>
<dbReference type="EMBL" id="BAABGY010000011">
    <property type="protein sequence ID" value="GAA4338357.1"/>
    <property type="molecule type" value="Genomic_DNA"/>
</dbReference>
<comment type="caution">
    <text evidence="2">The sequence shown here is derived from an EMBL/GenBank/DDBJ whole genome shotgun (WGS) entry which is preliminary data.</text>
</comment>
<sequence length="159" mass="16939">MRFARLLLPALVALSGAASAQEAPRMHRNIFYSNVPNTTTYAEVSFTLSAKTVVAIRASAPFLAFGQDETAIGTWVDRGVTDTLAMYLEQHVGAAVAGTQAKLPGGVSFQFVPNGRQSISVDRAGNLVVSFTFLSQYAGAPGSFRYLQSSTDSRGTSIR</sequence>
<proteinExistence type="predicted"/>
<accession>A0ABP8HET5</accession>
<protein>
    <submittedName>
        <fullName evidence="2">Uncharacterized protein</fullName>
    </submittedName>
</protein>
<dbReference type="Proteomes" id="UP001501725">
    <property type="component" value="Unassembled WGS sequence"/>
</dbReference>
<feature type="signal peptide" evidence="1">
    <location>
        <begin position="1"/>
        <end position="20"/>
    </location>
</feature>